<name>A0A7Y3RMZ4_9PROT</name>
<keyword evidence="3" id="KW-1185">Reference proteome</keyword>
<gene>
    <name evidence="2" type="ORF">HK107_11995</name>
</gene>
<sequence>MGDEQKNPTRQEASTETSLDNEGVQNGAVEKSQISILPHTFQGFI</sequence>
<dbReference type="AlphaFoldDB" id="A0A7Y3RMZ4"/>
<feature type="region of interest" description="Disordered" evidence="1">
    <location>
        <begin position="1"/>
        <end position="32"/>
    </location>
</feature>
<dbReference type="Proteomes" id="UP000536835">
    <property type="component" value="Unassembled WGS sequence"/>
</dbReference>
<evidence type="ECO:0000313" key="2">
    <source>
        <dbReference type="EMBL" id="NNU17043.1"/>
    </source>
</evidence>
<accession>A0A7Y3RMZ4</accession>
<protein>
    <submittedName>
        <fullName evidence="2">Uncharacterized protein</fullName>
    </submittedName>
</protein>
<organism evidence="2 3">
    <name type="scientific">Parvularcula mediterranea</name>
    <dbReference type="NCBI Taxonomy" id="2732508"/>
    <lineage>
        <taxon>Bacteria</taxon>
        <taxon>Pseudomonadati</taxon>
        <taxon>Pseudomonadota</taxon>
        <taxon>Alphaproteobacteria</taxon>
        <taxon>Parvularculales</taxon>
        <taxon>Parvularculaceae</taxon>
        <taxon>Parvularcula</taxon>
    </lineage>
</organism>
<comment type="caution">
    <text evidence="2">The sequence shown here is derived from an EMBL/GenBank/DDBJ whole genome shotgun (WGS) entry which is preliminary data.</text>
</comment>
<feature type="compositionally biased region" description="Polar residues" evidence="1">
    <location>
        <begin position="10"/>
        <end position="24"/>
    </location>
</feature>
<reference evidence="2 3" key="1">
    <citation type="submission" date="2020-05" db="EMBL/GenBank/DDBJ databases">
        <title>Parvularcula mediterraneae sp. nov., isolated from polypropylene straw from shallow seawater of the seashore of Laganas in Zakynthos island, Greece.</title>
        <authorList>
            <person name="Szabo I."/>
            <person name="Al-Omari J."/>
            <person name="Rado J."/>
            <person name="Szerdahelyi G.S."/>
        </authorList>
    </citation>
    <scope>NUCLEOTIDE SEQUENCE [LARGE SCALE GENOMIC DNA]</scope>
    <source>
        <strain evidence="2 3">ZS-1/3</strain>
    </source>
</reference>
<evidence type="ECO:0000256" key="1">
    <source>
        <dbReference type="SAM" id="MobiDB-lite"/>
    </source>
</evidence>
<proteinExistence type="predicted"/>
<evidence type="ECO:0000313" key="3">
    <source>
        <dbReference type="Proteomes" id="UP000536835"/>
    </source>
</evidence>
<dbReference type="RefSeq" id="WP_173200085.1">
    <property type="nucleotide sequence ID" value="NZ_JABFCX010000003.1"/>
</dbReference>
<dbReference type="EMBL" id="JABFCX010000003">
    <property type="protein sequence ID" value="NNU17043.1"/>
    <property type="molecule type" value="Genomic_DNA"/>
</dbReference>